<sequence length="143" mass="14843">MPPREVPLAPADPVPEGRIVLLLHLDDLTSESLPLDASQVARVGGLIASVEAAAEPVRAADAAAMADAVARAGAHFGCPAGPVQDGWAGGLPVVTPWGPVGPSAEALPAGCHRIRRDWDERAWPLSNRGCSRLRSAIPKMRAP</sequence>
<proteinExistence type="predicted"/>
<dbReference type="RefSeq" id="WP_238189580.1">
    <property type="nucleotide sequence ID" value="NZ_BPQJ01000002.1"/>
</dbReference>
<dbReference type="EMBL" id="BPQJ01000002">
    <property type="protein sequence ID" value="GJD60540.1"/>
    <property type="molecule type" value="Genomic_DNA"/>
</dbReference>
<dbReference type="AlphaFoldDB" id="A0AA37H863"/>
<reference evidence="1" key="1">
    <citation type="journal article" date="2016" name="Front. Microbiol.">
        <title>Genome Sequence of the Piezophilic, Mesophilic Sulfate-Reducing Bacterium Desulfovibrio indicus J2T.</title>
        <authorList>
            <person name="Cao J."/>
            <person name="Maignien L."/>
            <person name="Shao Z."/>
            <person name="Alain K."/>
            <person name="Jebbar M."/>
        </authorList>
    </citation>
    <scope>NUCLEOTIDE SEQUENCE</scope>
    <source>
        <strain evidence="1">JCM 32048</strain>
    </source>
</reference>
<organism evidence="1 2">
    <name type="scientific">Methylobacterium frigidaeris</name>
    <dbReference type="NCBI Taxonomy" id="2038277"/>
    <lineage>
        <taxon>Bacteria</taxon>
        <taxon>Pseudomonadati</taxon>
        <taxon>Pseudomonadota</taxon>
        <taxon>Alphaproteobacteria</taxon>
        <taxon>Hyphomicrobiales</taxon>
        <taxon>Methylobacteriaceae</taxon>
        <taxon>Methylobacterium</taxon>
    </lineage>
</organism>
<name>A0AA37H863_9HYPH</name>
<accession>A0AA37H863</accession>
<protein>
    <submittedName>
        <fullName evidence="1">Uncharacterized protein</fullName>
    </submittedName>
</protein>
<evidence type="ECO:0000313" key="1">
    <source>
        <dbReference type="EMBL" id="GJD60540.1"/>
    </source>
</evidence>
<reference evidence="1" key="2">
    <citation type="submission" date="2021-08" db="EMBL/GenBank/DDBJ databases">
        <authorList>
            <person name="Tani A."/>
            <person name="Ola A."/>
            <person name="Ogura Y."/>
            <person name="Katsura K."/>
            <person name="Hayashi T."/>
        </authorList>
    </citation>
    <scope>NUCLEOTIDE SEQUENCE</scope>
    <source>
        <strain evidence="1">JCM 32048</strain>
    </source>
</reference>
<keyword evidence="2" id="KW-1185">Reference proteome</keyword>
<comment type="caution">
    <text evidence="1">The sequence shown here is derived from an EMBL/GenBank/DDBJ whole genome shotgun (WGS) entry which is preliminary data.</text>
</comment>
<gene>
    <name evidence="1" type="ORF">MPEAHAMD_0678</name>
</gene>
<dbReference type="Proteomes" id="UP001055286">
    <property type="component" value="Unassembled WGS sequence"/>
</dbReference>
<evidence type="ECO:0000313" key="2">
    <source>
        <dbReference type="Proteomes" id="UP001055286"/>
    </source>
</evidence>